<protein>
    <recommendedName>
        <fullName evidence="3">GrdX protein</fullName>
    </recommendedName>
</protein>
<proteinExistence type="predicted"/>
<dbReference type="Proteomes" id="UP000327148">
    <property type="component" value="Unassembled WGS sequence"/>
</dbReference>
<dbReference type="OrthoDB" id="92592at2"/>
<dbReference type="NCBIfam" id="NF038093">
    <property type="entry name" value="GrdX"/>
    <property type="match status" value="1"/>
</dbReference>
<evidence type="ECO:0008006" key="3">
    <source>
        <dbReference type="Google" id="ProtNLM"/>
    </source>
</evidence>
<sequence length="115" mass="13410">MKYIIVSNNESLLKHVDYLHFVEGGFWDVLIEVRNLIHIGWRPLTHPLPASLRMMLSPVRSVILADVSHDKSYEIIEQSMDLYQRTLGERQADFKNLTDYQRLDQELLMAALADL</sequence>
<organism evidence="1 2">
    <name type="scientific">Aerococcus sanguinicola</name>
    <dbReference type="NCBI Taxonomy" id="119206"/>
    <lineage>
        <taxon>Bacteria</taxon>
        <taxon>Bacillati</taxon>
        <taxon>Bacillota</taxon>
        <taxon>Bacilli</taxon>
        <taxon>Lactobacillales</taxon>
        <taxon>Aerococcaceae</taxon>
        <taxon>Aerococcus</taxon>
    </lineage>
</organism>
<gene>
    <name evidence="1" type="ORF">F6I03_02075</name>
</gene>
<reference evidence="1 2" key="1">
    <citation type="submission" date="2019-09" db="EMBL/GenBank/DDBJ databases">
        <title>Draft genome sequence assemblies of isolates from the urinary tract.</title>
        <authorList>
            <person name="Mores C.R."/>
            <person name="Putonti C."/>
            <person name="Wolfe A.J."/>
        </authorList>
    </citation>
    <scope>NUCLEOTIDE SEQUENCE [LARGE SCALE GENOMIC DNA]</scope>
    <source>
        <strain evidence="1 2">UMB623</strain>
    </source>
</reference>
<name>A0A5N1GP29_9LACT</name>
<dbReference type="AlphaFoldDB" id="A0A5N1GP29"/>
<evidence type="ECO:0000313" key="1">
    <source>
        <dbReference type="EMBL" id="KAA9302019.1"/>
    </source>
</evidence>
<comment type="caution">
    <text evidence="1">The sequence shown here is derived from an EMBL/GenBank/DDBJ whole genome shotgun (WGS) entry which is preliminary data.</text>
</comment>
<dbReference type="InterPro" id="IPR047735">
    <property type="entry name" value="GrdX-like"/>
</dbReference>
<evidence type="ECO:0000313" key="2">
    <source>
        <dbReference type="Proteomes" id="UP000327148"/>
    </source>
</evidence>
<dbReference type="EMBL" id="VYWO01000001">
    <property type="protein sequence ID" value="KAA9302019.1"/>
    <property type="molecule type" value="Genomic_DNA"/>
</dbReference>
<accession>A0A5N1GP29</accession>
<dbReference type="RefSeq" id="WP_070431742.1">
    <property type="nucleotide sequence ID" value="NZ_VYWO01000001.1"/>
</dbReference>